<evidence type="ECO:0000256" key="7">
    <source>
        <dbReference type="PIRSR" id="PIRSR000862-1"/>
    </source>
</evidence>
<accession>A0A0L0BTR7</accession>
<proteinExistence type="inferred from homology"/>
<evidence type="ECO:0000313" key="9">
    <source>
        <dbReference type="EMBL" id="KNC23368.1"/>
    </source>
</evidence>
<name>A0A0L0BTR7_LUCCU</name>
<evidence type="ECO:0000256" key="5">
    <source>
        <dbReference type="ARBA" id="ARBA00023098"/>
    </source>
</evidence>
<feature type="domain" description="Partial AB-hydrolase lipase" evidence="8">
    <location>
        <begin position="7"/>
        <end position="59"/>
    </location>
</feature>
<dbReference type="Pfam" id="PF04083">
    <property type="entry name" value="Abhydro_lipase"/>
    <property type="match status" value="1"/>
</dbReference>
<evidence type="ECO:0000259" key="8">
    <source>
        <dbReference type="Pfam" id="PF04083"/>
    </source>
</evidence>
<dbReference type="GO" id="GO:0016788">
    <property type="term" value="F:hydrolase activity, acting on ester bonds"/>
    <property type="evidence" value="ECO:0007669"/>
    <property type="project" value="InterPro"/>
</dbReference>
<organism evidence="9 10">
    <name type="scientific">Lucilia cuprina</name>
    <name type="common">Green bottle fly</name>
    <name type="synonym">Australian sheep blowfly</name>
    <dbReference type="NCBI Taxonomy" id="7375"/>
    <lineage>
        <taxon>Eukaryota</taxon>
        <taxon>Metazoa</taxon>
        <taxon>Ecdysozoa</taxon>
        <taxon>Arthropoda</taxon>
        <taxon>Hexapoda</taxon>
        <taxon>Insecta</taxon>
        <taxon>Pterygota</taxon>
        <taxon>Neoptera</taxon>
        <taxon>Endopterygota</taxon>
        <taxon>Diptera</taxon>
        <taxon>Brachycera</taxon>
        <taxon>Muscomorpha</taxon>
        <taxon>Oestroidea</taxon>
        <taxon>Calliphoridae</taxon>
        <taxon>Luciliinae</taxon>
        <taxon>Lucilia</taxon>
    </lineage>
</organism>
<dbReference type="PANTHER" id="PTHR11005">
    <property type="entry name" value="LYSOSOMAL ACID LIPASE-RELATED"/>
    <property type="match status" value="1"/>
</dbReference>
<protein>
    <submittedName>
        <fullName evidence="9">Lipase 1</fullName>
    </submittedName>
</protein>
<dbReference type="GO" id="GO:0016042">
    <property type="term" value="P:lipid catabolic process"/>
    <property type="evidence" value="ECO:0007669"/>
    <property type="project" value="UniProtKB-KW"/>
</dbReference>
<evidence type="ECO:0000256" key="1">
    <source>
        <dbReference type="ARBA" id="ARBA00010701"/>
    </source>
</evidence>
<keyword evidence="2" id="KW-0732">Signal</keyword>
<dbReference type="InterPro" id="IPR025483">
    <property type="entry name" value="Lipase_euk"/>
</dbReference>
<dbReference type="InterPro" id="IPR006693">
    <property type="entry name" value="AB_hydrolase_lipase"/>
</dbReference>
<dbReference type="AlphaFoldDB" id="A0A0L0BTR7"/>
<dbReference type="PIRSF" id="PIRSF000862">
    <property type="entry name" value="Steryl_ester_lip"/>
    <property type="match status" value="1"/>
</dbReference>
<keyword evidence="10" id="KW-1185">Reference proteome</keyword>
<keyword evidence="3" id="KW-0378">Hydrolase</keyword>
<sequence>MVIIFKAQLIEKYKYPLETYYVTTDDKYILCMHRIPKLKAPPVFFMHGLLDSSASWVIMGPKKAAAYYFSDNGYDVWLGNARGNRYSRNHTTLNPNSDEEFWTFSWHEIGYYDLPIMIDHILDETGFQKLSYFGHSQGTTAFWVLCSLHPQYNHKINIMQALAPVAYLKHIRTPFVSQFHEFSKASKDRVREFLPHNDMMLHMCFTSKLAENMCVQFLNQMLGNDNGQTNLARYPVIIGHVPAGCNLKQFVHYLQLVKSNRFCQYDYGREENMQRYNQNSPPDYPLAKITVPVALHYAYNDYLNSHIDVKRLAETLPNVVLNNLFPYKDWNHVTVIWGKQARKLIQEPMLKLLKKFSYE</sequence>
<evidence type="ECO:0000256" key="6">
    <source>
        <dbReference type="ARBA" id="ARBA00023180"/>
    </source>
</evidence>
<evidence type="ECO:0000256" key="2">
    <source>
        <dbReference type="ARBA" id="ARBA00022729"/>
    </source>
</evidence>
<dbReference type="SUPFAM" id="SSF53474">
    <property type="entry name" value="alpha/beta-Hydrolases"/>
    <property type="match status" value="1"/>
</dbReference>
<dbReference type="OMA" id="MKWNHID"/>
<comment type="similarity">
    <text evidence="1">Belongs to the AB hydrolase superfamily. Lipase family.</text>
</comment>
<feature type="active site" description="Nucleophile" evidence="7">
    <location>
        <position position="136"/>
    </location>
</feature>
<feature type="active site" description="Charge relay system" evidence="7">
    <location>
        <position position="301"/>
    </location>
</feature>
<keyword evidence="4" id="KW-0442">Lipid degradation</keyword>
<reference evidence="9 10" key="1">
    <citation type="journal article" date="2015" name="Nat. Commun.">
        <title>Lucilia cuprina genome unlocks parasitic fly biology to underpin future interventions.</title>
        <authorList>
            <person name="Anstead C.A."/>
            <person name="Korhonen P.K."/>
            <person name="Young N.D."/>
            <person name="Hall R.S."/>
            <person name="Jex A.R."/>
            <person name="Murali S.C."/>
            <person name="Hughes D.S."/>
            <person name="Lee S.F."/>
            <person name="Perry T."/>
            <person name="Stroehlein A.J."/>
            <person name="Ansell B.R."/>
            <person name="Breugelmans B."/>
            <person name="Hofmann A."/>
            <person name="Qu J."/>
            <person name="Dugan S."/>
            <person name="Lee S.L."/>
            <person name="Chao H."/>
            <person name="Dinh H."/>
            <person name="Han Y."/>
            <person name="Doddapaneni H.V."/>
            <person name="Worley K.C."/>
            <person name="Muzny D.M."/>
            <person name="Ioannidis P."/>
            <person name="Waterhouse R.M."/>
            <person name="Zdobnov E.M."/>
            <person name="James P.J."/>
            <person name="Bagnall N.H."/>
            <person name="Kotze A.C."/>
            <person name="Gibbs R.A."/>
            <person name="Richards S."/>
            <person name="Batterham P."/>
            <person name="Gasser R.B."/>
        </authorList>
    </citation>
    <scope>NUCLEOTIDE SEQUENCE [LARGE SCALE GENOMIC DNA]</scope>
    <source>
        <strain evidence="9 10">LS</strain>
        <tissue evidence="9">Full body</tissue>
    </source>
</reference>
<dbReference type="STRING" id="7375.A0A0L0BTR7"/>
<evidence type="ECO:0000256" key="4">
    <source>
        <dbReference type="ARBA" id="ARBA00022963"/>
    </source>
</evidence>
<feature type="active site" description="Charge relay system" evidence="7">
    <location>
        <position position="332"/>
    </location>
</feature>
<keyword evidence="6" id="KW-0325">Glycoprotein</keyword>
<dbReference type="FunFam" id="3.40.50.1820:FF:000057">
    <property type="entry name" value="Lipase"/>
    <property type="match status" value="1"/>
</dbReference>
<gene>
    <name evidence="9" type="ORF">FF38_09821</name>
</gene>
<comment type="caution">
    <text evidence="9">The sequence shown here is derived from an EMBL/GenBank/DDBJ whole genome shotgun (WGS) entry which is preliminary data.</text>
</comment>
<dbReference type="Gene3D" id="3.40.50.1820">
    <property type="entry name" value="alpha/beta hydrolase"/>
    <property type="match status" value="1"/>
</dbReference>
<dbReference type="Proteomes" id="UP000037069">
    <property type="component" value="Unassembled WGS sequence"/>
</dbReference>
<dbReference type="InterPro" id="IPR029058">
    <property type="entry name" value="AB_hydrolase_fold"/>
</dbReference>
<dbReference type="OrthoDB" id="9974421at2759"/>
<evidence type="ECO:0000256" key="3">
    <source>
        <dbReference type="ARBA" id="ARBA00022801"/>
    </source>
</evidence>
<dbReference type="EMBL" id="JRES01001354">
    <property type="protein sequence ID" value="KNC23368.1"/>
    <property type="molecule type" value="Genomic_DNA"/>
</dbReference>
<keyword evidence="5" id="KW-0443">Lipid metabolism</keyword>
<evidence type="ECO:0000313" key="10">
    <source>
        <dbReference type="Proteomes" id="UP000037069"/>
    </source>
</evidence>